<sequence length="194" mass="20350">MPDTENVPDPRPHLRRAVAQLAAVTAEVRPERLTDPTPCAEYDVKGLLQHVVGAARALAGVAAAGGFKRSGPLPTPQVADDGWGAAVAEAGDRLAAAWDDESLLTAKYDVPWGKSPGHGVVSFLVLELVTHTWDLNQALGRPVTLDPELSELALKVAETLPPEGKEGAFGAARPAPEGADVHTRLAARTGRPLD</sequence>
<dbReference type="GO" id="GO:0046872">
    <property type="term" value="F:metal ion binding"/>
    <property type="evidence" value="ECO:0007669"/>
    <property type="project" value="InterPro"/>
</dbReference>
<name>A0A5N5W3K5_STRMB</name>
<dbReference type="RefSeq" id="WP_152265128.1">
    <property type="nucleotide sequence ID" value="NZ_VOKX01000104.1"/>
</dbReference>
<reference evidence="2 3" key="1">
    <citation type="journal article" date="2019" name="Microb. Cell Fact.">
        <title>Exploring novel herbicidin analogues by transcriptional regulator overexpression and MS/MS molecular networking.</title>
        <authorList>
            <person name="Shi Y."/>
            <person name="Gu R."/>
            <person name="Li Y."/>
            <person name="Wang X."/>
            <person name="Ren W."/>
            <person name="Li X."/>
            <person name="Wang L."/>
            <person name="Xie Y."/>
            <person name="Hong B."/>
        </authorList>
    </citation>
    <scope>NUCLEOTIDE SEQUENCE [LARGE SCALE GENOMIC DNA]</scope>
    <source>
        <strain evidence="2 3">US-43</strain>
    </source>
</reference>
<feature type="domain" description="Mycothiol-dependent maleylpyruvate isomerase metal-binding" evidence="1">
    <location>
        <begin position="14"/>
        <end position="135"/>
    </location>
</feature>
<dbReference type="SUPFAM" id="SSF109854">
    <property type="entry name" value="DinB/YfiT-like putative metalloenzymes"/>
    <property type="match status" value="1"/>
</dbReference>
<dbReference type="AlphaFoldDB" id="A0A5N5W3K5"/>
<evidence type="ECO:0000313" key="2">
    <source>
        <dbReference type="EMBL" id="KAB7836099.1"/>
    </source>
</evidence>
<dbReference type="InterPro" id="IPR024344">
    <property type="entry name" value="MDMPI_metal-binding"/>
</dbReference>
<accession>A0A5N5W3K5</accession>
<dbReference type="NCBIfam" id="TIGR03083">
    <property type="entry name" value="maleylpyruvate isomerase family mycothiol-dependent enzyme"/>
    <property type="match status" value="1"/>
</dbReference>
<dbReference type="InterPro" id="IPR017517">
    <property type="entry name" value="Maleyloyr_isom"/>
</dbReference>
<protein>
    <submittedName>
        <fullName evidence="2">TIGR03086 family protein</fullName>
    </submittedName>
</protein>
<dbReference type="NCBIfam" id="TIGR03086">
    <property type="entry name" value="TIGR03086 family metal-binding protein"/>
    <property type="match status" value="1"/>
</dbReference>
<dbReference type="Pfam" id="PF11716">
    <property type="entry name" value="MDMPI_N"/>
    <property type="match status" value="1"/>
</dbReference>
<evidence type="ECO:0000313" key="3">
    <source>
        <dbReference type="Proteomes" id="UP000327000"/>
    </source>
</evidence>
<dbReference type="Proteomes" id="UP000327000">
    <property type="component" value="Unassembled WGS sequence"/>
</dbReference>
<comment type="caution">
    <text evidence="2">The sequence shown here is derived from an EMBL/GenBank/DDBJ whole genome shotgun (WGS) entry which is preliminary data.</text>
</comment>
<dbReference type="InterPro" id="IPR017520">
    <property type="entry name" value="CHP03086"/>
</dbReference>
<dbReference type="OrthoDB" id="5185819at2"/>
<keyword evidence="3" id="KW-1185">Reference proteome</keyword>
<dbReference type="Gene3D" id="1.20.120.450">
    <property type="entry name" value="dinb family like domain"/>
    <property type="match status" value="1"/>
</dbReference>
<dbReference type="InterPro" id="IPR034660">
    <property type="entry name" value="DinB/YfiT-like"/>
</dbReference>
<evidence type="ECO:0000259" key="1">
    <source>
        <dbReference type="Pfam" id="PF11716"/>
    </source>
</evidence>
<proteinExistence type="predicted"/>
<gene>
    <name evidence="2" type="ORF">FRZ00_25940</name>
</gene>
<organism evidence="2 3">
    <name type="scientific">Streptomyces mobaraensis</name>
    <name type="common">Streptoverticillium mobaraense</name>
    <dbReference type="NCBI Taxonomy" id="35621"/>
    <lineage>
        <taxon>Bacteria</taxon>
        <taxon>Bacillati</taxon>
        <taxon>Actinomycetota</taxon>
        <taxon>Actinomycetes</taxon>
        <taxon>Kitasatosporales</taxon>
        <taxon>Streptomycetaceae</taxon>
        <taxon>Streptomyces</taxon>
    </lineage>
</organism>
<dbReference type="EMBL" id="VOKX01000104">
    <property type="protein sequence ID" value="KAB7836099.1"/>
    <property type="molecule type" value="Genomic_DNA"/>
</dbReference>